<proteinExistence type="predicted"/>
<evidence type="ECO:0000256" key="1">
    <source>
        <dbReference type="SAM" id="Phobius"/>
    </source>
</evidence>
<keyword evidence="1" id="KW-0812">Transmembrane</keyword>
<gene>
    <name evidence="2" type="ORF">LCGC14_2910230</name>
</gene>
<dbReference type="AlphaFoldDB" id="A0A0F8ZZJ0"/>
<feature type="non-terminal residue" evidence="2">
    <location>
        <position position="42"/>
    </location>
</feature>
<feature type="transmembrane region" description="Helical" evidence="1">
    <location>
        <begin position="6"/>
        <end position="27"/>
    </location>
</feature>
<keyword evidence="1" id="KW-1133">Transmembrane helix</keyword>
<name>A0A0F8ZZJ0_9ZZZZ</name>
<organism evidence="2">
    <name type="scientific">marine sediment metagenome</name>
    <dbReference type="NCBI Taxonomy" id="412755"/>
    <lineage>
        <taxon>unclassified sequences</taxon>
        <taxon>metagenomes</taxon>
        <taxon>ecological metagenomes</taxon>
    </lineage>
</organism>
<sequence>MEAWQLFVSFVENQGAVTAIVFALLYYMHLEAKKNAVIMQGM</sequence>
<keyword evidence="1" id="KW-0472">Membrane</keyword>
<reference evidence="2" key="1">
    <citation type="journal article" date="2015" name="Nature">
        <title>Complex archaea that bridge the gap between prokaryotes and eukaryotes.</title>
        <authorList>
            <person name="Spang A."/>
            <person name="Saw J.H."/>
            <person name="Jorgensen S.L."/>
            <person name="Zaremba-Niedzwiedzka K."/>
            <person name="Martijn J."/>
            <person name="Lind A.E."/>
            <person name="van Eijk R."/>
            <person name="Schleper C."/>
            <person name="Guy L."/>
            <person name="Ettema T.J."/>
        </authorList>
    </citation>
    <scope>NUCLEOTIDE SEQUENCE</scope>
</reference>
<evidence type="ECO:0000313" key="2">
    <source>
        <dbReference type="EMBL" id="KKK71809.1"/>
    </source>
</evidence>
<comment type="caution">
    <text evidence="2">The sequence shown here is derived from an EMBL/GenBank/DDBJ whole genome shotgun (WGS) entry which is preliminary data.</text>
</comment>
<accession>A0A0F8ZZJ0</accession>
<protein>
    <submittedName>
        <fullName evidence="2">Uncharacterized protein</fullName>
    </submittedName>
</protein>
<dbReference type="EMBL" id="LAZR01057562">
    <property type="protein sequence ID" value="KKK71809.1"/>
    <property type="molecule type" value="Genomic_DNA"/>
</dbReference>